<keyword evidence="1" id="KW-0812">Transmembrane</keyword>
<feature type="transmembrane region" description="Helical" evidence="1">
    <location>
        <begin position="20"/>
        <end position="40"/>
    </location>
</feature>
<organism evidence="2 3">
    <name type="scientific">Danxiaibacter flavus</name>
    <dbReference type="NCBI Taxonomy" id="3049108"/>
    <lineage>
        <taxon>Bacteria</taxon>
        <taxon>Pseudomonadati</taxon>
        <taxon>Bacteroidota</taxon>
        <taxon>Chitinophagia</taxon>
        <taxon>Chitinophagales</taxon>
        <taxon>Chitinophagaceae</taxon>
        <taxon>Danxiaibacter</taxon>
    </lineage>
</organism>
<dbReference type="EMBL" id="JAULBC010000007">
    <property type="protein sequence ID" value="MEX6690073.1"/>
    <property type="molecule type" value="Genomic_DNA"/>
</dbReference>
<name>A0ABV3ZJV1_9BACT</name>
<protein>
    <submittedName>
        <fullName evidence="2">Uncharacterized protein</fullName>
    </submittedName>
</protein>
<evidence type="ECO:0000313" key="3">
    <source>
        <dbReference type="Proteomes" id="UP001560573"/>
    </source>
</evidence>
<sequence length="182" mass="20914">MTQSGMLFLDKKRRKSHFDAANTIKLTALIPAVLFLVFILKGGITRLGTLVIVCTVMTLSFLLASYLIYWRQQTKLKLISFDTSMSQSDNYAFVKKTLYALQWTMAQDTSNFIEAYNPHRDIRTWGNEMVSVVILDSQILLNSICNLDAMNQIMFTFGKNRQNVNKFIETFGLITQNTGFRR</sequence>
<feature type="transmembrane region" description="Helical" evidence="1">
    <location>
        <begin position="46"/>
        <end position="69"/>
    </location>
</feature>
<keyword evidence="3" id="KW-1185">Reference proteome</keyword>
<evidence type="ECO:0000256" key="1">
    <source>
        <dbReference type="SAM" id="Phobius"/>
    </source>
</evidence>
<accession>A0ABV3ZJV1</accession>
<dbReference type="RefSeq" id="WP_369331481.1">
    <property type="nucleotide sequence ID" value="NZ_JAULBC010000007.1"/>
</dbReference>
<proteinExistence type="predicted"/>
<reference evidence="2 3" key="1">
    <citation type="submission" date="2023-07" db="EMBL/GenBank/DDBJ databases">
        <authorList>
            <person name="Lian W.-H."/>
        </authorList>
    </citation>
    <scope>NUCLEOTIDE SEQUENCE [LARGE SCALE GENOMIC DNA]</scope>
    <source>
        <strain evidence="2 3">SYSU DXS3180</strain>
    </source>
</reference>
<dbReference type="Proteomes" id="UP001560573">
    <property type="component" value="Unassembled WGS sequence"/>
</dbReference>
<keyword evidence="1" id="KW-1133">Transmembrane helix</keyword>
<gene>
    <name evidence="2" type="ORF">QTN47_21370</name>
</gene>
<keyword evidence="1" id="KW-0472">Membrane</keyword>
<comment type="caution">
    <text evidence="2">The sequence shown here is derived from an EMBL/GenBank/DDBJ whole genome shotgun (WGS) entry which is preliminary data.</text>
</comment>
<evidence type="ECO:0000313" key="2">
    <source>
        <dbReference type="EMBL" id="MEX6690073.1"/>
    </source>
</evidence>